<accession>A0A543DLN2</accession>
<comment type="caution">
    <text evidence="1">The sequence shown here is derived from an EMBL/GenBank/DDBJ whole genome shotgun (WGS) entry which is preliminary data.</text>
</comment>
<dbReference type="Proteomes" id="UP000315677">
    <property type="component" value="Unassembled WGS sequence"/>
</dbReference>
<reference evidence="1 2" key="1">
    <citation type="submission" date="2019-06" db="EMBL/GenBank/DDBJ databases">
        <title>Sequencing the genomes of 1000 actinobacteria strains.</title>
        <authorList>
            <person name="Klenk H.-P."/>
        </authorList>
    </citation>
    <scope>NUCLEOTIDE SEQUENCE [LARGE SCALE GENOMIC DNA]</scope>
    <source>
        <strain evidence="1 2">DSM 45301</strain>
    </source>
</reference>
<evidence type="ECO:0000313" key="1">
    <source>
        <dbReference type="EMBL" id="TQM10165.1"/>
    </source>
</evidence>
<proteinExistence type="predicted"/>
<keyword evidence="2" id="KW-1185">Reference proteome</keyword>
<dbReference type="AlphaFoldDB" id="A0A543DLN2"/>
<protein>
    <submittedName>
        <fullName evidence="1">Uncharacterized protein</fullName>
    </submittedName>
</protein>
<gene>
    <name evidence="1" type="ORF">FB558_5949</name>
</gene>
<organism evidence="1 2">
    <name type="scientific">Pseudonocardia kunmingensis</name>
    <dbReference type="NCBI Taxonomy" id="630975"/>
    <lineage>
        <taxon>Bacteria</taxon>
        <taxon>Bacillati</taxon>
        <taxon>Actinomycetota</taxon>
        <taxon>Actinomycetes</taxon>
        <taxon>Pseudonocardiales</taxon>
        <taxon>Pseudonocardiaceae</taxon>
        <taxon>Pseudonocardia</taxon>
    </lineage>
</organism>
<sequence length="117" mass="12680">MRGQVDLCAVLARLDGRHVHLTMQNLLWARRARLATTASRAGRGLRPDRPLLLAPPVGEMVEWAELPNDVVAVTAVPDCAARPPGTRPFPLGATRPAVVPVRPFIHAIRTILAVMGQ</sequence>
<dbReference type="EMBL" id="VFPA01000003">
    <property type="protein sequence ID" value="TQM10165.1"/>
    <property type="molecule type" value="Genomic_DNA"/>
</dbReference>
<evidence type="ECO:0000313" key="2">
    <source>
        <dbReference type="Proteomes" id="UP000315677"/>
    </source>
</evidence>
<name>A0A543DLN2_9PSEU</name>